<dbReference type="InterPro" id="IPR011989">
    <property type="entry name" value="ARM-like"/>
</dbReference>
<evidence type="ECO:0000313" key="4">
    <source>
        <dbReference type="EnsemblPlants" id="AUR62018566-RA:cds"/>
    </source>
</evidence>
<feature type="domain" description="U3 small nucleolar RNA-associated protein 20 N-terminal" evidence="2">
    <location>
        <begin position="909"/>
        <end position="1510"/>
    </location>
</feature>
<evidence type="ECO:0000259" key="3">
    <source>
        <dbReference type="Pfam" id="PF20416"/>
    </source>
</evidence>
<dbReference type="InterPro" id="IPR016024">
    <property type="entry name" value="ARM-type_fold"/>
</dbReference>
<reference evidence="4" key="2">
    <citation type="submission" date="2021-03" db="UniProtKB">
        <authorList>
            <consortium name="EnsemblPlants"/>
        </authorList>
    </citation>
    <scope>IDENTIFICATION</scope>
</reference>
<dbReference type="Gene3D" id="1.25.10.10">
    <property type="entry name" value="Leucine-rich Repeat Variant"/>
    <property type="match status" value="3"/>
</dbReference>
<dbReference type="InterPro" id="IPR011430">
    <property type="entry name" value="UTP20_N"/>
</dbReference>
<dbReference type="Gramene" id="AUR62018566-RA">
    <property type="protein sequence ID" value="AUR62018566-RA:cds"/>
    <property type="gene ID" value="AUR62018566"/>
</dbReference>
<name>A0A803LTM2_CHEQI</name>
<feature type="domain" description="U3 small nucleolar RNA-associated protein 20" evidence="3">
    <location>
        <begin position="1769"/>
        <end position="1983"/>
    </location>
</feature>
<dbReference type="PANTHER" id="PTHR17695:SF11">
    <property type="entry name" value="SMALL SUBUNIT PROCESSOME COMPONENT 20 HOMOLOG"/>
    <property type="match status" value="1"/>
</dbReference>
<evidence type="ECO:0000256" key="1">
    <source>
        <dbReference type="SAM" id="MobiDB-lite"/>
    </source>
</evidence>
<dbReference type="InterPro" id="IPR046523">
    <property type="entry name" value="UTP20_dom"/>
</dbReference>
<dbReference type="Pfam" id="PF07539">
    <property type="entry name" value="UTP20_N"/>
    <property type="match status" value="1"/>
</dbReference>
<organism evidence="4 5">
    <name type="scientific">Chenopodium quinoa</name>
    <name type="common">Quinoa</name>
    <dbReference type="NCBI Taxonomy" id="63459"/>
    <lineage>
        <taxon>Eukaryota</taxon>
        <taxon>Viridiplantae</taxon>
        <taxon>Streptophyta</taxon>
        <taxon>Embryophyta</taxon>
        <taxon>Tracheophyta</taxon>
        <taxon>Spermatophyta</taxon>
        <taxon>Magnoliopsida</taxon>
        <taxon>eudicotyledons</taxon>
        <taxon>Gunneridae</taxon>
        <taxon>Pentapetalae</taxon>
        <taxon>Caryophyllales</taxon>
        <taxon>Chenopodiaceae</taxon>
        <taxon>Chenopodioideae</taxon>
        <taxon>Atripliceae</taxon>
        <taxon>Chenopodium</taxon>
    </lineage>
</organism>
<dbReference type="GO" id="GO:0030686">
    <property type="term" value="C:90S preribosome"/>
    <property type="evidence" value="ECO:0007669"/>
    <property type="project" value="TreeGrafter"/>
</dbReference>
<dbReference type="Proteomes" id="UP000596660">
    <property type="component" value="Unplaced"/>
</dbReference>
<dbReference type="SUPFAM" id="SSF48371">
    <property type="entry name" value="ARM repeat"/>
    <property type="match status" value="2"/>
</dbReference>
<dbReference type="Pfam" id="PF20416">
    <property type="entry name" value="UTP20"/>
    <property type="match status" value="1"/>
</dbReference>
<proteinExistence type="predicted"/>
<keyword evidence="5" id="KW-1185">Reference proteome</keyword>
<sequence>MASANEAQAVKSLNTTPGLRNRRFVFKSCAQQIDELEINVFRNLETVKAKPSSGSYFFLDCLIHWRELNTAEDFISLYEELMPLVQTLSLALLHKDMIIARLLSRLQMKARLSLEAIFRLIAELSRDLGEEFIPFLPRIIESYLGLLKDKADREPEIIEQMFTSLSYIMMYLQRYLTQKVVHILEVTVKLRYYPKDFVQEFMAKALSFLLRNAPTPQLKEGVSKILHEAARKPSEAKKFGASALLWHIMRGTSSNFHSRASRVLVLLTDSGFLSIGDKFNQGIKFKGFHPIYFSPFHFTAGSDTVTEIVIASLERCMELDVSELQLIWNNLYEAVANSLSGGYSQHLSCLLSVLISIISVDHGQKVGDYKQMQKLVDLLMWKFILPFSSGETKGLVSEAADKTFQLLLCVLDGICNNNNSTGIPELALQWAPVFQLKSSSLLTLLKDLVMKDYAILAFQSNILSGCLNVLEIAKGEALHLMLAYCERFQAKTGCFNVLEGMPKELVVKSRCFFQETICYWIGVIKNMTHRDTIIDEVVDEDTLALLWGTICCIPYFLSVEGNEYLMNLVDEVDRLLITETDFVAGVPKRIWQGLIGAALQSYHGAGRLERFEQEHTSKILHLGKSYKSSQQILSAVAEYLDLKYGESLQKNKGVSIRHLKLEAADGMDALNVFSENLFHPDKELRVSTLKILCHYELLNYESQQMDAEDSEEDHVGTQCYNVFNLLLTIEQTPISVATGRKVTLLVSRIRTSLSAPGVTEAHVLPAFYGTIGLLYNQYMDLSNAALECLSAMISTYPGLLWNKFICFFEQCQTISIKAHGLDNSNMIACSDKTDLVEHFRSFCSTSSDRSGLSITPLLLQALQRIPTVTESHSRQIVPLFLKFLGYSDENPRLESFDSHACAGKDWKVVLMEWLNLFKLMKNPRSFYCSQLLKEVLVNRLLDNNDVEIQIRVLDCLLNWKDRFLLPYEKHLKNLVSSKCLREEIATWSLSEDSNLVEEEHRAQLVPLVIRLLMPKVRSLKTLASRKHASVSNRKAVLGFIAEFTVAELPLFFQLLLKSLQITDLGNEEIESCAWVSEKCNLDEFELPTLLNLFSVERILAIPLKKRFGFLHVVEEIFRIFDASRVSPFLDLLLGCVVRILDSCASSILNRSPKQPAQLDGSSDITLQESRKEAMSHTSSAVKQFKDMRSLCLKIISSILNNYEDHDFGSTFWDIFFKAVKPLVHGFKQEGSSSEKPSSLFFCFLAMSQSPRLVSLLCREKNLIPDIFSILSVPTASEAIIYSVLKFTENLLTVKDELGIDGYVIDDVFCSNLDGLVDSLHHLCHSFTEKKRKLLKHPGETLLRVLKLLSKFINDQSGARKFVDILLLLASDGIKNSALQILRDIVSVLRSEANTKILKAVSPILISAERGVRSSICNLLGALAENDSSIRSMVNLVCELNATTSAMELDDLDFDIIINAYDRITADYFFGVSEDQAIVILSHCIYDIKSDELILRQCAYKSLLSFVEFSALIIGEEVKNQDVPARTMAIDDPYWTDNHIQHIVNKFLLKHMGDAMTKITTMQKEWIDLLHEMVLKLSGIPNLGSLKVLCSEDAEVDFFNNIVHLQKHRKARALSRFRNIVATGQLSEFMLKKVFIPLFFSMLYDLQAGKGEHIRSACLDAIASISGQLGWKSYYALLMRCFRDMEKKLDREKVLLRLVCSILDQFHFSETYSSPDLVFPRNDVTENDPEDKTNSATIPKGASYMFSATQACLTGTVLPKLQKLLVSDPQKVNVNISVAILKVLKKLPGDTLDTHLSSIIHRISNFLKNRLQSIRDEARCALVACLKELGFEYLKLVVKALSATLKRGFELHVLGYTINFILSKGLPDTVGGMLDFCLDELLRAVDNDIFSEVAEQKEVEKVAFKMKETRKQMSFDTLRLIAQNVTFKSHGLKLLSPVTAHMQKHLTPKVKLKLETMLTHIAEGFERNSSVEQIDLFIFIYGLIDDWLSEDKRRRETKLVKGLKIEKHLEASSNIVMKCYVGTEPQCSYLIAVFALRLLHNRLRNIKLHKGDDHLISLLDPFIKLLTSCLSSKYEEIVDVALKCIFPLTRLPLPSLESQADMIKVTLLGIAQSTSNVNSPVMQSCLKLLIALLQSTKITLSADQLHVLIRFPLFVDLEKNPSFVALTLLKAIVRRKLVVLEIYDLMDQVAKLMVTSQEEAFRRKCSQILLQFLLNYQLSQKRRQEHLDFLVIHLRYEHATGRSAVLDMLKTIIKRFPESVICEQSTIFFLTLVRALANDPDNQVRSLIGIVIKHLLGRINSQPLESILNMCLTWYLGEQQQLRSLSFQALGFVVEVMKRGFRKHINDVLPVMKMTVQSAIDVLNGGQLNLSDPETIPFWKDAYYSFVLLEKILTQIPELFFVGDIEDIWQAVSELLVHPHPWICNISSRLVALYFEQMVKKGGKIGTTCLTSTSRMFLIASSLCSRLKVQLPDKGVRRIVKCNLAFAICGIQSLLRQTEFQDPCTFWSSLGSRDQGCFLKACQLLDTKSGRNITEVFTCGFDDDNFDQKIDNLSSLLVSGLLNTMGKTALQTEDTQTKMILGSFRLVAEQTTQEDCLQYAYLLLFPIYKLCEGFSGKVVSDDVKQRAEKVRQKIQDKLGTQNFVQVYNQMRNDLGEKRFKRKQEEKLMAVINPVRNAKRKMGVSAKHQAHKKRKMMATKMGRWMR</sequence>
<dbReference type="InterPro" id="IPR052575">
    <property type="entry name" value="SSU_processome_comp_20"/>
</dbReference>
<accession>A0A803LTM2</accession>
<feature type="region of interest" description="Disordered" evidence="1">
    <location>
        <begin position="2678"/>
        <end position="2704"/>
    </location>
</feature>
<evidence type="ECO:0000313" key="5">
    <source>
        <dbReference type="Proteomes" id="UP000596660"/>
    </source>
</evidence>
<dbReference type="GO" id="GO:0032040">
    <property type="term" value="C:small-subunit processome"/>
    <property type="evidence" value="ECO:0007669"/>
    <property type="project" value="TreeGrafter"/>
</dbReference>
<protein>
    <recommendedName>
        <fullName evidence="6">Small subunit processome component 20 homolog</fullName>
    </recommendedName>
</protein>
<dbReference type="EnsemblPlants" id="AUR62018566-RA">
    <property type="protein sequence ID" value="AUR62018566-RA:cds"/>
    <property type="gene ID" value="AUR62018566"/>
</dbReference>
<reference evidence="4" key="1">
    <citation type="journal article" date="2017" name="Nature">
        <title>The genome of Chenopodium quinoa.</title>
        <authorList>
            <person name="Jarvis D.E."/>
            <person name="Ho Y.S."/>
            <person name="Lightfoot D.J."/>
            <person name="Schmoeckel S.M."/>
            <person name="Li B."/>
            <person name="Borm T.J.A."/>
            <person name="Ohyanagi H."/>
            <person name="Mineta K."/>
            <person name="Michell C.T."/>
            <person name="Saber N."/>
            <person name="Kharbatia N.M."/>
            <person name="Rupper R.R."/>
            <person name="Sharp A.R."/>
            <person name="Dally N."/>
            <person name="Boughton B.A."/>
            <person name="Woo Y.H."/>
            <person name="Gao G."/>
            <person name="Schijlen E.G.W.M."/>
            <person name="Guo X."/>
            <person name="Momin A.A."/>
            <person name="Negrao S."/>
            <person name="Al-Babili S."/>
            <person name="Gehring C."/>
            <person name="Roessner U."/>
            <person name="Jung C."/>
            <person name="Murphy K."/>
            <person name="Arold S.T."/>
            <person name="Gojobori T."/>
            <person name="van der Linden C.G."/>
            <person name="van Loo E.N."/>
            <person name="Jellen E.N."/>
            <person name="Maughan P.J."/>
            <person name="Tester M."/>
        </authorList>
    </citation>
    <scope>NUCLEOTIDE SEQUENCE [LARGE SCALE GENOMIC DNA]</scope>
    <source>
        <strain evidence="4">cv. PI 614886</strain>
    </source>
</reference>
<dbReference type="PANTHER" id="PTHR17695">
    <property type="entry name" value="SMALL SUBUNIT PROCESSOME COMPONENT 20 HOMOLOG"/>
    <property type="match status" value="1"/>
</dbReference>
<evidence type="ECO:0000259" key="2">
    <source>
        <dbReference type="Pfam" id="PF07539"/>
    </source>
</evidence>
<evidence type="ECO:0008006" key="6">
    <source>
        <dbReference type="Google" id="ProtNLM"/>
    </source>
</evidence>
<dbReference type="OMA" id="EGLMAMF"/>